<proteinExistence type="inferred from homology"/>
<comment type="similarity">
    <text evidence="4">Belongs to the cyclic nucleotide phosphodiesterase class-III family.</text>
</comment>
<keyword evidence="7" id="KW-1185">Reference proteome</keyword>
<evidence type="ECO:0000313" key="7">
    <source>
        <dbReference type="Proteomes" id="UP000198599"/>
    </source>
</evidence>
<dbReference type="InterPro" id="IPR004843">
    <property type="entry name" value="Calcineurin-like_PHP"/>
</dbReference>
<dbReference type="AlphaFoldDB" id="A0A1I5AQA5"/>
<keyword evidence="1" id="KW-0479">Metal-binding</keyword>
<dbReference type="PANTHER" id="PTHR42988">
    <property type="entry name" value="PHOSPHOHYDROLASE"/>
    <property type="match status" value="1"/>
</dbReference>
<dbReference type="EMBL" id="FOVP01000006">
    <property type="protein sequence ID" value="SFN64617.1"/>
    <property type="molecule type" value="Genomic_DNA"/>
</dbReference>
<dbReference type="SUPFAM" id="SSF56300">
    <property type="entry name" value="Metallo-dependent phosphatases"/>
    <property type="match status" value="1"/>
</dbReference>
<accession>A0A1I5AQA5</accession>
<evidence type="ECO:0000259" key="5">
    <source>
        <dbReference type="Pfam" id="PF00149"/>
    </source>
</evidence>
<organism evidence="6 7">
    <name type="scientific">Roseovarius lutimaris</name>
    <dbReference type="NCBI Taxonomy" id="1005928"/>
    <lineage>
        <taxon>Bacteria</taxon>
        <taxon>Pseudomonadati</taxon>
        <taxon>Pseudomonadota</taxon>
        <taxon>Alphaproteobacteria</taxon>
        <taxon>Rhodobacterales</taxon>
        <taxon>Roseobacteraceae</taxon>
        <taxon>Roseovarius</taxon>
    </lineage>
</organism>
<dbReference type="STRING" id="1005928.SAMN04487859_106123"/>
<dbReference type="GO" id="GO:0046872">
    <property type="term" value="F:metal ion binding"/>
    <property type="evidence" value="ECO:0007669"/>
    <property type="project" value="UniProtKB-KW"/>
</dbReference>
<evidence type="ECO:0000256" key="3">
    <source>
        <dbReference type="ARBA" id="ARBA00023004"/>
    </source>
</evidence>
<dbReference type="PANTHER" id="PTHR42988:SF2">
    <property type="entry name" value="CYCLIC NUCLEOTIDE PHOSPHODIESTERASE CBUA0032-RELATED"/>
    <property type="match status" value="1"/>
</dbReference>
<dbReference type="InterPro" id="IPR026575">
    <property type="entry name" value="GpdQ/CpdA-like"/>
</dbReference>
<dbReference type="CDD" id="cd07402">
    <property type="entry name" value="MPP_GpdQ"/>
    <property type="match status" value="1"/>
</dbReference>
<feature type="domain" description="Calcineurin-like phosphoesterase" evidence="5">
    <location>
        <begin position="3"/>
        <end position="200"/>
    </location>
</feature>
<evidence type="ECO:0000313" key="6">
    <source>
        <dbReference type="EMBL" id="SFN64617.1"/>
    </source>
</evidence>
<name>A0A1I5AQA5_9RHOB</name>
<dbReference type="Gene3D" id="3.60.21.10">
    <property type="match status" value="1"/>
</dbReference>
<dbReference type="InterPro" id="IPR050884">
    <property type="entry name" value="CNP_phosphodiesterase-III"/>
</dbReference>
<sequence length="265" mass="28405">MTRILHLTDTHVTVPPHRVSGVLDTFALLGSAITRILADLDRIGPIDAVVVTGDLTDQGDAESYRLLRRQIERLGLPWFAIPGNHDLRDPMRAALADLEYLPAEGRLNWVHDFADLRLIGLDTLIEGQAGGTLDADTLGFLQDALQARADVPALVALHHPPFACGIRFMDRIGLECIPQLAAILDAAPSEVRLIAGHVHNTFIGQVGPCIALTSAATSSSFPVDFRPTAPVGFSTAPGGYMLHDWRGGFQSTCVSLASGTGPHPF</sequence>
<reference evidence="7" key="1">
    <citation type="submission" date="2016-10" db="EMBL/GenBank/DDBJ databases">
        <authorList>
            <person name="Varghese N."/>
            <person name="Submissions S."/>
        </authorList>
    </citation>
    <scope>NUCLEOTIDE SEQUENCE [LARGE SCALE GENOMIC DNA]</scope>
    <source>
        <strain evidence="7">DSM 28463</strain>
    </source>
</reference>
<evidence type="ECO:0000256" key="4">
    <source>
        <dbReference type="ARBA" id="ARBA00025742"/>
    </source>
</evidence>
<dbReference type="OrthoDB" id="651281at2"/>
<keyword evidence="2" id="KW-0378">Hydrolase</keyword>
<evidence type="ECO:0000256" key="1">
    <source>
        <dbReference type="ARBA" id="ARBA00022723"/>
    </source>
</evidence>
<dbReference type="Proteomes" id="UP000198599">
    <property type="component" value="Unassembled WGS sequence"/>
</dbReference>
<dbReference type="InterPro" id="IPR029052">
    <property type="entry name" value="Metallo-depent_PP-like"/>
</dbReference>
<protein>
    <submittedName>
        <fullName evidence="6">Calcineurin-like phosphoesterase</fullName>
    </submittedName>
</protein>
<dbReference type="RefSeq" id="WP_092836142.1">
    <property type="nucleotide sequence ID" value="NZ_FOVP01000006.1"/>
</dbReference>
<gene>
    <name evidence="6" type="ORF">SAMN04487859_106123</name>
</gene>
<dbReference type="GO" id="GO:0004112">
    <property type="term" value="F:cyclic-nucleotide phosphodiesterase activity"/>
    <property type="evidence" value="ECO:0007669"/>
    <property type="project" value="InterPro"/>
</dbReference>
<dbReference type="Pfam" id="PF00149">
    <property type="entry name" value="Metallophos"/>
    <property type="match status" value="1"/>
</dbReference>
<evidence type="ECO:0000256" key="2">
    <source>
        <dbReference type="ARBA" id="ARBA00022801"/>
    </source>
</evidence>
<keyword evidence="3" id="KW-0408">Iron</keyword>